<feature type="region of interest" description="Disordered" evidence="1">
    <location>
        <begin position="239"/>
        <end position="283"/>
    </location>
</feature>
<feature type="region of interest" description="Disordered" evidence="1">
    <location>
        <begin position="528"/>
        <end position="601"/>
    </location>
</feature>
<feature type="compositionally biased region" description="Low complexity" evidence="1">
    <location>
        <begin position="386"/>
        <end position="403"/>
    </location>
</feature>
<organism evidence="2 3">
    <name type="scientific">Ustilago trichophora</name>
    <dbReference type="NCBI Taxonomy" id="86804"/>
    <lineage>
        <taxon>Eukaryota</taxon>
        <taxon>Fungi</taxon>
        <taxon>Dikarya</taxon>
        <taxon>Basidiomycota</taxon>
        <taxon>Ustilaginomycotina</taxon>
        <taxon>Ustilaginomycetes</taxon>
        <taxon>Ustilaginales</taxon>
        <taxon>Ustilaginaceae</taxon>
        <taxon>Ustilago</taxon>
    </lineage>
</organism>
<sequence>MSRSTRPTASQYRLPPVHHGEEDESTSMGLEDSLQRHTLPGTNLFARPPISQGPTSYGFAATPDALAQGWSLRGASSLETPEAGPSIAPAFGLPPRIERMVGRAGPPSFGANVVRPGGMNLFSRPAAGAGAGAGVTSALESSFDDASSSMSQSFSFAPRNGSGGMRAGMLSMPPQALQQPSLQTGREPLPPFAAPHTPIRPARATTATTSLFADPIAATPANLDMAALAAERRIREQRAVSRSSAEQMLSGSAPRRSVSFSTTTTTSTPANRGAGSVTPDNMPNVARMMPAPPNRAAAIAATRTAAIDASMSHLGRAPPLAGPAYGDLSISMSSSTTDTSMLTRPTATRLFHTSQPSTHSTWTTPPQPPSASALHASEPQEHSTASSSSYMFDPSSSSSSSSSHTVERKVATVRLRKWDGSQLSVPTYLVEAVESAERAVEEMFGLDTVDRFDIGALVGGYEEAVLGRTSASEVGRGGEVGKGTGCKVEGQQEDEQGEDAVEDVDALKAILEIQLGLRGMHGWYGHTFHNPKHPRPSPSISALNNPVAQTDGRTSRKRRRCDSSTSSTGSSPSPALRPRRDEQAEESTSPTPEDDEPTPIIIYDTFGRVRGTITLPDYTRRGGPPFPLPNPRETFALRYASASQALLNHTSLLSNKEDLLCSQIDLVNSRWKALQSNPPTSPSTSSTLKQENTWEGGKSTIRSDRFYTELKSKTKALKLFRSSYRNGLLKALQNALVDSTLVPRR</sequence>
<evidence type="ECO:0000313" key="3">
    <source>
        <dbReference type="Proteomes" id="UP000324022"/>
    </source>
</evidence>
<evidence type="ECO:0000256" key="1">
    <source>
        <dbReference type="SAM" id="MobiDB-lite"/>
    </source>
</evidence>
<feature type="compositionally biased region" description="Polar residues" evidence="1">
    <location>
        <begin position="240"/>
        <end position="250"/>
    </location>
</feature>
<keyword evidence="3" id="KW-1185">Reference proteome</keyword>
<feature type="compositionally biased region" description="Polar residues" evidence="1">
    <location>
        <begin position="1"/>
        <end position="11"/>
    </location>
</feature>
<dbReference type="Proteomes" id="UP000324022">
    <property type="component" value="Unassembled WGS sequence"/>
</dbReference>
<gene>
    <name evidence="2" type="ORF">UTRI_03298_B</name>
</gene>
<dbReference type="AlphaFoldDB" id="A0A5C3E8M9"/>
<feature type="compositionally biased region" description="Low complexity" evidence="1">
    <location>
        <begin position="257"/>
        <end position="268"/>
    </location>
</feature>
<feature type="compositionally biased region" description="Low complexity" evidence="1">
    <location>
        <begin position="563"/>
        <end position="574"/>
    </location>
</feature>
<feature type="compositionally biased region" description="Polar residues" evidence="1">
    <location>
        <begin position="353"/>
        <end position="364"/>
    </location>
</feature>
<feature type="region of interest" description="Disordered" evidence="1">
    <location>
        <begin position="675"/>
        <end position="696"/>
    </location>
</feature>
<proteinExistence type="predicted"/>
<feature type="compositionally biased region" description="Acidic residues" evidence="1">
    <location>
        <begin position="491"/>
        <end position="500"/>
    </location>
</feature>
<feature type="compositionally biased region" description="Polar residues" evidence="1">
    <location>
        <begin position="538"/>
        <end position="548"/>
    </location>
</feature>
<dbReference type="OrthoDB" id="2556550at2759"/>
<feature type="region of interest" description="Disordered" evidence="1">
    <location>
        <begin position="472"/>
        <end position="500"/>
    </location>
</feature>
<name>A0A5C3E8M9_9BASI</name>
<accession>A0A5C3E8M9</accession>
<protein>
    <submittedName>
        <fullName evidence="2">Uncharacterized protein</fullName>
    </submittedName>
</protein>
<feature type="region of interest" description="Disordered" evidence="1">
    <location>
        <begin position="1"/>
        <end position="50"/>
    </location>
</feature>
<reference evidence="2 3" key="1">
    <citation type="submission" date="2018-03" db="EMBL/GenBank/DDBJ databases">
        <authorList>
            <person name="Guldener U."/>
        </authorList>
    </citation>
    <scope>NUCLEOTIDE SEQUENCE [LARGE SCALE GENOMIC DNA]</scope>
    <source>
        <strain evidence="2 3">NBRC100155</strain>
    </source>
</reference>
<evidence type="ECO:0000313" key="2">
    <source>
        <dbReference type="EMBL" id="SPO25579.1"/>
    </source>
</evidence>
<feature type="region of interest" description="Disordered" evidence="1">
    <location>
        <begin position="353"/>
        <end position="406"/>
    </location>
</feature>
<feature type="compositionally biased region" description="Gly residues" evidence="1">
    <location>
        <begin position="475"/>
        <end position="484"/>
    </location>
</feature>
<dbReference type="EMBL" id="OOIN01000011">
    <property type="protein sequence ID" value="SPO25579.1"/>
    <property type="molecule type" value="Genomic_DNA"/>
</dbReference>